<dbReference type="AlphaFoldDB" id="A0A7R9F9J0"/>
<dbReference type="InterPro" id="IPR012674">
    <property type="entry name" value="Calycin"/>
</dbReference>
<name>A0A7R9F9J0_9NEOP</name>
<dbReference type="SUPFAM" id="SSF50814">
    <property type="entry name" value="Lipocalins"/>
    <property type="match status" value="1"/>
</dbReference>
<keyword evidence="3 10" id="KW-0863">Zinc-finger</keyword>
<dbReference type="SMART" id="SM00980">
    <property type="entry name" value="THAP"/>
    <property type="match status" value="1"/>
</dbReference>
<dbReference type="PANTHER" id="PTHR11955">
    <property type="entry name" value="FATTY ACID BINDING PROTEIN"/>
    <property type="match status" value="1"/>
</dbReference>
<feature type="domain" description="THAP-type" evidence="12">
    <location>
        <begin position="150"/>
        <end position="234"/>
    </location>
</feature>
<dbReference type="Gene3D" id="2.40.128.20">
    <property type="match status" value="1"/>
</dbReference>
<dbReference type="FunFam" id="2.40.128.20:FF:000001">
    <property type="entry name" value="Fatty acid-binding protein, adipocyte"/>
    <property type="match status" value="1"/>
</dbReference>
<proteinExistence type="inferred from homology"/>
<evidence type="ECO:0000259" key="12">
    <source>
        <dbReference type="PROSITE" id="PS50950"/>
    </source>
</evidence>
<keyword evidence="6 10" id="KW-0238">DNA-binding</keyword>
<evidence type="ECO:0000256" key="2">
    <source>
        <dbReference type="ARBA" id="ARBA00022723"/>
    </source>
</evidence>
<evidence type="ECO:0000256" key="5">
    <source>
        <dbReference type="ARBA" id="ARBA00023121"/>
    </source>
</evidence>
<sequence>MEAFLGKKYKLVSSENFDEYMKALGVGLVTRKMGNALSPVIELTEAGGVYTFKTSTTFRSTEITAKLGVEFDEETADGRKVKSLLTLENNKLVHVQKGEKDTTLIREFSPEQVKATMNVDDIVCTRIYKAIKKVLLSVCVGIQVPPDENEDWYCRVCIINKQELMSHKKKKSRKRKQDLKMPCMEWARRISPTLSTKTPTQLNELRICADHFAPDQFMNILKKRLVWNAVPSLFLPKKEGIFASSESPQPYLSSPDLVFDDAEQSPLTSSTAVFPHHKVKLESADLDTRPYSETTTTLVPEQSYKQRLVQSFREIGITARFRKRSVNYTEDITTSTQKFRNCQEQKFEVLQGDWLHSLPETFAEESVPFESLQPQEPMNPPLCQSLGENVEPTSESWSSLSINTLPRLRIDEARALRLCLYLKDILLETPAGRTYYEGCAILEALSNWFLLPIVTRERLLHRANTLYVALVYGWNTAIHVAGDSTFGVAVLPE</sequence>
<evidence type="ECO:0000256" key="3">
    <source>
        <dbReference type="ARBA" id="ARBA00022771"/>
    </source>
</evidence>
<comment type="similarity">
    <text evidence="1 11">Belongs to the calycin superfamily. Fatty-acid binding protein (FABP) family.</text>
</comment>
<dbReference type="Pfam" id="PF00061">
    <property type="entry name" value="Lipocalin"/>
    <property type="match status" value="1"/>
</dbReference>
<dbReference type="GO" id="GO:0008270">
    <property type="term" value="F:zinc ion binding"/>
    <property type="evidence" value="ECO:0007669"/>
    <property type="project" value="UniProtKB-KW"/>
</dbReference>
<dbReference type="GO" id="GO:0005504">
    <property type="term" value="F:fatty acid binding"/>
    <property type="evidence" value="ECO:0007669"/>
    <property type="project" value="UniProtKB-ARBA"/>
</dbReference>
<dbReference type="InterPro" id="IPR031259">
    <property type="entry name" value="ILBP"/>
</dbReference>
<evidence type="ECO:0000256" key="9">
    <source>
        <dbReference type="ARBA" id="ARBA00081149"/>
    </source>
</evidence>
<keyword evidence="5" id="KW-0446">Lipid-binding</keyword>
<organism evidence="13">
    <name type="scientific">Timema bartmani</name>
    <dbReference type="NCBI Taxonomy" id="61472"/>
    <lineage>
        <taxon>Eukaryota</taxon>
        <taxon>Metazoa</taxon>
        <taxon>Ecdysozoa</taxon>
        <taxon>Arthropoda</taxon>
        <taxon>Hexapoda</taxon>
        <taxon>Insecta</taxon>
        <taxon>Pterygota</taxon>
        <taxon>Neoptera</taxon>
        <taxon>Polyneoptera</taxon>
        <taxon>Phasmatodea</taxon>
        <taxon>Timematodea</taxon>
        <taxon>Timematoidea</taxon>
        <taxon>Timematidae</taxon>
        <taxon>Timema</taxon>
    </lineage>
</organism>
<keyword evidence="11" id="KW-0813">Transport</keyword>
<evidence type="ECO:0000256" key="11">
    <source>
        <dbReference type="RuleBase" id="RU003696"/>
    </source>
</evidence>
<protein>
    <recommendedName>
        <fullName evidence="8">Fatty acid-binding protein, muscle</fullName>
    </recommendedName>
    <alternativeName>
        <fullName evidence="9">M-FABP</fullName>
    </alternativeName>
</protein>
<evidence type="ECO:0000256" key="6">
    <source>
        <dbReference type="ARBA" id="ARBA00023125"/>
    </source>
</evidence>
<dbReference type="InterPro" id="IPR006612">
    <property type="entry name" value="THAP_Znf"/>
</dbReference>
<dbReference type="GO" id="GO:0003677">
    <property type="term" value="F:DNA binding"/>
    <property type="evidence" value="ECO:0007669"/>
    <property type="project" value="UniProtKB-UniRule"/>
</dbReference>
<comment type="function">
    <text evidence="7">Binds fatty acids in a 1:1 molar ratio.</text>
</comment>
<dbReference type="InterPro" id="IPR000463">
    <property type="entry name" value="Fatty_acid-bd"/>
</dbReference>
<keyword evidence="2" id="KW-0479">Metal-binding</keyword>
<dbReference type="EMBL" id="OD571211">
    <property type="protein sequence ID" value="CAD7449154.1"/>
    <property type="molecule type" value="Genomic_DNA"/>
</dbReference>
<dbReference type="InterPro" id="IPR000566">
    <property type="entry name" value="Lipocln_cytosolic_FA-bd_dom"/>
</dbReference>
<evidence type="ECO:0000256" key="7">
    <source>
        <dbReference type="ARBA" id="ARBA00057009"/>
    </source>
</evidence>
<keyword evidence="4" id="KW-0862">Zinc</keyword>
<dbReference type="PRINTS" id="PR00178">
    <property type="entry name" value="FATTYACIDBP"/>
</dbReference>
<gene>
    <name evidence="13" type="ORF">TBIB3V08_LOCUS11433</name>
</gene>
<accession>A0A7R9F9J0</accession>
<dbReference type="PROSITE" id="PS00214">
    <property type="entry name" value="FABP"/>
    <property type="match status" value="1"/>
</dbReference>
<dbReference type="PROSITE" id="PS50950">
    <property type="entry name" value="ZF_THAP"/>
    <property type="match status" value="1"/>
</dbReference>
<evidence type="ECO:0000256" key="1">
    <source>
        <dbReference type="ARBA" id="ARBA00008390"/>
    </source>
</evidence>
<reference evidence="13" key="1">
    <citation type="submission" date="2020-11" db="EMBL/GenBank/DDBJ databases">
        <authorList>
            <person name="Tran Van P."/>
        </authorList>
    </citation>
    <scope>NUCLEOTIDE SEQUENCE</scope>
</reference>
<evidence type="ECO:0000256" key="8">
    <source>
        <dbReference type="ARBA" id="ARBA00072951"/>
    </source>
</evidence>
<evidence type="ECO:0000256" key="10">
    <source>
        <dbReference type="PROSITE-ProRule" id="PRU00309"/>
    </source>
</evidence>
<evidence type="ECO:0000256" key="4">
    <source>
        <dbReference type="ARBA" id="ARBA00022833"/>
    </source>
</evidence>
<dbReference type="SUPFAM" id="SSF57716">
    <property type="entry name" value="Glucocorticoid receptor-like (DNA-binding domain)"/>
    <property type="match status" value="1"/>
</dbReference>
<evidence type="ECO:0000313" key="13">
    <source>
        <dbReference type="EMBL" id="CAD7449154.1"/>
    </source>
</evidence>
<dbReference type="CDD" id="cd19852">
    <property type="entry name" value="FABP_pancrustacea"/>
    <property type="match status" value="1"/>
</dbReference>